<feature type="compositionally biased region" description="Acidic residues" evidence="1">
    <location>
        <begin position="136"/>
        <end position="156"/>
    </location>
</feature>
<feature type="region of interest" description="Disordered" evidence="1">
    <location>
        <begin position="564"/>
        <end position="587"/>
    </location>
</feature>
<sequence length="587" mass="65380">MRSAVVTHRRSTCFGCNCENSSIMSSKTRAERRKRAKARLETETAKAFEDAAKAISMNNARGEATTAKRRGRAAKSPEVEDEVEVEYVPAPMELELEGAGEAESVKEFEEIFEAFRRRGSSAGEVGTSADGAVGVDGDDADANKEEEDDNDEDDQVTELSNKQKKEMRRMKVAELKQHCSKPEVVEVWDASANDPRLLVFLKAHKNTVPVPRHWSQKRAFLQGKRGIEKPPWELPDFIRATGIQKIRDHYAEKEAEKTMKQKQRDSKAARVNRMDIDYQILHDAFFVYQSKPKMSGAGDLYYEGKEFEVSIGRKPGKLSEELKSALGMTDGGPPPWLINMQRYGPPPSYPHLRVPGLSAPIPAGAQFGYHPGGWGKPPVDELGVPIYGDVFGSTKPKTNDMTPYDVAVDKTKQFGAIDEEYEEEESEEEVEDIEEQQEDVEGEAGEEVEDGTESELPPGTETPDVLDLRKKSDGPKTLYKVLESQDASVRADQIVGSSHTYVIPGEDDKPKRRGRAGVEVTLDADALGDDGVADEDAMRAAYERQMAENRAEKAHEDFSDMVADHARSQKRKAAKDKKESDAKKFKF</sequence>
<dbReference type="eggNOG" id="KOG2330">
    <property type="taxonomic scope" value="Eukaryota"/>
</dbReference>
<dbReference type="EMBL" id="KZ155839">
    <property type="protein sequence ID" value="OUS42243.1"/>
    <property type="molecule type" value="Genomic_DNA"/>
</dbReference>
<feature type="region of interest" description="Disordered" evidence="1">
    <location>
        <begin position="59"/>
        <end position="82"/>
    </location>
</feature>
<evidence type="ECO:0000256" key="1">
    <source>
        <dbReference type="SAM" id="MobiDB-lite"/>
    </source>
</evidence>
<organism evidence="3">
    <name type="scientific">Ostreococcus tauri</name>
    <name type="common">Marine green alga</name>
    <dbReference type="NCBI Taxonomy" id="70448"/>
    <lineage>
        <taxon>Eukaryota</taxon>
        <taxon>Viridiplantae</taxon>
        <taxon>Chlorophyta</taxon>
        <taxon>Mamiellophyceae</taxon>
        <taxon>Mamiellales</taxon>
        <taxon>Bathycoccaceae</taxon>
        <taxon>Ostreococcus</taxon>
    </lineage>
</organism>
<dbReference type="Pfam" id="PF04037">
    <property type="entry name" value="DUF382"/>
    <property type="match status" value="1"/>
</dbReference>
<feature type="domain" description="PSP proline-rich" evidence="2">
    <location>
        <begin position="310"/>
        <end position="363"/>
    </location>
</feature>
<gene>
    <name evidence="3" type="ORF">BE221DRAFT_188072</name>
</gene>
<name>A0A1Y5I290_OSTTA</name>
<dbReference type="PANTHER" id="PTHR12785">
    <property type="entry name" value="SPLICING FACTOR 3B"/>
    <property type="match status" value="1"/>
</dbReference>
<dbReference type="SMART" id="SM00581">
    <property type="entry name" value="PSP"/>
    <property type="match status" value="1"/>
</dbReference>
<dbReference type="AlphaFoldDB" id="A0A1Y5I290"/>
<proteinExistence type="predicted"/>
<dbReference type="InterPro" id="IPR052584">
    <property type="entry name" value="U2_snRNP_Complex_Component"/>
</dbReference>
<dbReference type="Proteomes" id="UP000195557">
    <property type="component" value="Unassembled WGS sequence"/>
</dbReference>
<feature type="region of interest" description="Disordered" evidence="1">
    <location>
        <begin position="420"/>
        <end position="472"/>
    </location>
</feature>
<dbReference type="PANTHER" id="PTHR12785:SF6">
    <property type="entry name" value="SPLICING FACTOR 3B SUBUNIT 2"/>
    <property type="match status" value="1"/>
</dbReference>
<feature type="compositionally biased region" description="Basic and acidic residues" evidence="1">
    <location>
        <begin position="576"/>
        <end position="587"/>
    </location>
</feature>
<dbReference type="InterPro" id="IPR007180">
    <property type="entry name" value="DUF382"/>
</dbReference>
<dbReference type="GO" id="GO:0005634">
    <property type="term" value="C:nucleus"/>
    <property type="evidence" value="ECO:0007669"/>
    <property type="project" value="InterPro"/>
</dbReference>
<evidence type="ECO:0000259" key="2">
    <source>
        <dbReference type="SMART" id="SM00581"/>
    </source>
</evidence>
<feature type="region of interest" description="Disordered" evidence="1">
    <location>
        <begin position="119"/>
        <end position="165"/>
    </location>
</feature>
<feature type="compositionally biased region" description="Acidic residues" evidence="1">
    <location>
        <begin position="420"/>
        <end position="453"/>
    </location>
</feature>
<dbReference type="InterPro" id="IPR006568">
    <property type="entry name" value="PSP_pro-rich"/>
</dbReference>
<dbReference type="Pfam" id="PF04046">
    <property type="entry name" value="PSP"/>
    <property type="match status" value="1"/>
</dbReference>
<protein>
    <recommendedName>
        <fullName evidence="2">PSP proline-rich domain-containing protein</fullName>
    </recommendedName>
</protein>
<evidence type="ECO:0000313" key="3">
    <source>
        <dbReference type="EMBL" id="OUS42243.1"/>
    </source>
</evidence>
<accession>A0A1Y5I290</accession>
<reference evidence="3" key="1">
    <citation type="submission" date="2017-04" db="EMBL/GenBank/DDBJ databases">
        <title>Population genomics of picophytoplankton unveils novel chromosome hypervariability.</title>
        <authorList>
            <consortium name="DOE Joint Genome Institute"/>
            <person name="Blanc-Mathieu R."/>
            <person name="Krasovec M."/>
            <person name="Hebrard M."/>
            <person name="Yau S."/>
            <person name="Desgranges E."/>
            <person name="Martin J."/>
            <person name="Schackwitz W."/>
            <person name="Kuo A."/>
            <person name="Salin G."/>
            <person name="Donnadieu C."/>
            <person name="Desdevises Y."/>
            <person name="Sanchez-Ferandin S."/>
            <person name="Moreau H."/>
            <person name="Rivals E."/>
            <person name="Grigoriev I.V."/>
            <person name="Grimsley N."/>
            <person name="Eyre-Walker A."/>
            <person name="Piganeau G."/>
        </authorList>
    </citation>
    <scope>NUCLEOTIDE SEQUENCE [LARGE SCALE GENOMIC DNA]</scope>
    <source>
        <strain evidence="3">RCC 1115</strain>
    </source>
</reference>